<evidence type="ECO:0000313" key="5">
    <source>
        <dbReference type="Proteomes" id="UP000283834"/>
    </source>
</evidence>
<dbReference type="EMBL" id="QRWQ01000024">
    <property type="protein sequence ID" value="RGT36016.1"/>
    <property type="molecule type" value="Genomic_DNA"/>
</dbReference>
<organism evidence="4 5">
    <name type="scientific">Mediterraneibacter gnavus</name>
    <name type="common">Ruminococcus gnavus</name>
    <dbReference type="NCBI Taxonomy" id="33038"/>
    <lineage>
        <taxon>Bacteria</taxon>
        <taxon>Bacillati</taxon>
        <taxon>Bacillota</taxon>
        <taxon>Clostridia</taxon>
        <taxon>Lachnospirales</taxon>
        <taxon>Lachnospiraceae</taxon>
        <taxon>Mediterraneibacter</taxon>
    </lineage>
</organism>
<sequence>MEEKLGKNDANKIEQKVQKKSEKDKNGIIGGLVFGILLAFLAYQIYEKIFDFPIGQMLVYIIGFLAFICFMVSVSSFLDLKESKKLEKLEEEARREEKEFSEIDPEKRALRAEKMFRMNQKELMRYYDMNLAQTKFLSGLGIMMIIFGLLIVGVTLYMYTSFETDKMLLIIGSLSGIVVDFIGAIFIKMYNKNIEAAVKFHSKFAESNNLLLANSIANKIEDSQLRENTLAEISKNIVFSKNRKE</sequence>
<dbReference type="RefSeq" id="WP_118047414.1">
    <property type="nucleotide sequence ID" value="NZ_JALQCN010000006.1"/>
</dbReference>
<feature type="transmembrane region" description="Helical" evidence="2">
    <location>
        <begin position="28"/>
        <end position="46"/>
    </location>
</feature>
<evidence type="ECO:0000259" key="3">
    <source>
        <dbReference type="Pfam" id="PF20712"/>
    </source>
</evidence>
<dbReference type="SUPFAM" id="SSF103473">
    <property type="entry name" value="MFS general substrate transporter"/>
    <property type="match status" value="1"/>
</dbReference>
<comment type="caution">
    <text evidence="4">The sequence shown here is derived from an EMBL/GenBank/DDBJ whole genome shotgun (WGS) entry which is preliminary data.</text>
</comment>
<evidence type="ECO:0000313" key="4">
    <source>
        <dbReference type="EMBL" id="RGT36016.1"/>
    </source>
</evidence>
<feature type="transmembrane region" description="Helical" evidence="2">
    <location>
        <begin position="58"/>
        <end position="78"/>
    </location>
</feature>
<keyword evidence="2" id="KW-0812">Transmembrane</keyword>
<reference evidence="4 5" key="1">
    <citation type="submission" date="2018-08" db="EMBL/GenBank/DDBJ databases">
        <title>A genome reference for cultivated species of the human gut microbiota.</title>
        <authorList>
            <person name="Zou Y."/>
            <person name="Xue W."/>
            <person name="Luo G."/>
        </authorList>
    </citation>
    <scope>NUCLEOTIDE SEQUENCE [LARGE SCALE GENOMIC DNA]</scope>
    <source>
        <strain evidence="4 5">AF19-16AC</strain>
    </source>
</reference>
<evidence type="ECO:0000256" key="1">
    <source>
        <dbReference type="SAM" id="Coils"/>
    </source>
</evidence>
<dbReference type="InterPro" id="IPR048567">
    <property type="entry name" value="CyanoTRADDas_TM"/>
</dbReference>
<proteinExistence type="predicted"/>
<feature type="transmembrane region" description="Helical" evidence="2">
    <location>
        <begin position="136"/>
        <end position="160"/>
    </location>
</feature>
<keyword evidence="2" id="KW-0472">Membrane</keyword>
<feature type="transmembrane region" description="Helical" evidence="2">
    <location>
        <begin position="166"/>
        <end position="187"/>
    </location>
</feature>
<feature type="coiled-coil region" evidence="1">
    <location>
        <begin position="79"/>
        <end position="106"/>
    </location>
</feature>
<dbReference type="AlphaFoldDB" id="A0A412NBZ5"/>
<accession>A0A412NBZ5</accession>
<gene>
    <name evidence="4" type="ORF">DWX36_15420</name>
</gene>
<protein>
    <recommendedName>
        <fullName evidence="3">Cyanobacterial TRADD-N associated 2 transmembrane domain-containing protein</fullName>
    </recommendedName>
</protein>
<evidence type="ECO:0000256" key="2">
    <source>
        <dbReference type="SAM" id="Phobius"/>
    </source>
</evidence>
<dbReference type="Pfam" id="PF20712">
    <property type="entry name" value="CyanoTRADDas_TM"/>
    <property type="match status" value="1"/>
</dbReference>
<dbReference type="InterPro" id="IPR036259">
    <property type="entry name" value="MFS_trans_sf"/>
</dbReference>
<dbReference type="Proteomes" id="UP000283834">
    <property type="component" value="Unassembled WGS sequence"/>
</dbReference>
<name>A0A412NBZ5_MEDGN</name>
<keyword evidence="1" id="KW-0175">Coiled coil</keyword>
<keyword evidence="2" id="KW-1133">Transmembrane helix</keyword>
<feature type="domain" description="Cyanobacterial TRADD-N associated 2 transmembrane" evidence="3">
    <location>
        <begin position="131"/>
        <end position="195"/>
    </location>
</feature>